<comment type="caution">
    <text evidence="3">The sequence shown here is derived from an EMBL/GenBank/DDBJ whole genome shotgun (WGS) entry which is preliminary data.</text>
</comment>
<feature type="compositionally biased region" description="Basic and acidic residues" evidence="1">
    <location>
        <begin position="102"/>
        <end position="113"/>
    </location>
</feature>
<keyword evidence="4" id="KW-1185">Reference proteome</keyword>
<evidence type="ECO:0000256" key="2">
    <source>
        <dbReference type="SAM" id="SignalP"/>
    </source>
</evidence>
<feature type="signal peptide" evidence="2">
    <location>
        <begin position="1"/>
        <end position="28"/>
    </location>
</feature>
<dbReference type="RefSeq" id="WP_146485726.1">
    <property type="nucleotide sequence ID" value="NZ_VIGX01000002.1"/>
</dbReference>
<organism evidence="3 4">
    <name type="scientific">Tsukamurella conjunctivitidis</name>
    <dbReference type="NCBI Taxonomy" id="2592068"/>
    <lineage>
        <taxon>Bacteria</taxon>
        <taxon>Bacillati</taxon>
        <taxon>Actinomycetota</taxon>
        <taxon>Actinomycetes</taxon>
        <taxon>Mycobacteriales</taxon>
        <taxon>Tsukamurellaceae</taxon>
        <taxon>Tsukamurella</taxon>
    </lineage>
</organism>
<evidence type="ECO:0000256" key="1">
    <source>
        <dbReference type="SAM" id="MobiDB-lite"/>
    </source>
</evidence>
<feature type="chain" id="PRO_5023052312" evidence="2">
    <location>
        <begin position="29"/>
        <end position="119"/>
    </location>
</feature>
<name>A0A5C5S5J9_9ACTN</name>
<keyword evidence="2" id="KW-0732">Signal</keyword>
<accession>A0A5C5S5J9</accession>
<gene>
    <name evidence="3" type="ORF">FK530_04185</name>
</gene>
<evidence type="ECO:0000313" key="4">
    <source>
        <dbReference type="Proteomes" id="UP000319375"/>
    </source>
</evidence>
<dbReference type="OrthoDB" id="4775177at2"/>
<sequence>MQNRKMRASRGALAAVAAALMVPGLVGAGATSADPTAGRECRMFETKPGYECRFGEWRVDNSPPRVGKACETFDKAPGLTCRGGTWRTDTTPEVGEPCKASSSDRGRGLECRAGKWRRA</sequence>
<dbReference type="EMBL" id="VIGX01000002">
    <property type="protein sequence ID" value="TWS29745.1"/>
    <property type="molecule type" value="Genomic_DNA"/>
</dbReference>
<protein>
    <submittedName>
        <fullName evidence="3">Uncharacterized protein</fullName>
    </submittedName>
</protein>
<dbReference type="AlphaFoldDB" id="A0A5C5S5J9"/>
<reference evidence="3 4" key="1">
    <citation type="submission" date="2019-06" db="EMBL/GenBank/DDBJ databases">
        <title>Tsukamurella conjunctivitidis sp. nov., Tsukamurella assacharolytica sp. nov. and Tsukamurella sputae sp. nov. isolated from patients with conjunctivitis, bacteraemia (lymphoma) and respiratory infection (sputum) in Hong Kong.</title>
        <authorList>
            <person name="Teng J.L.L."/>
            <person name="Lee H.H."/>
            <person name="Fong J.Y.H."/>
            <person name="Fok K.M.N."/>
            <person name="Lau S.K.P."/>
            <person name="Woo P.C.Y."/>
        </authorList>
    </citation>
    <scope>NUCLEOTIDE SEQUENCE [LARGE SCALE GENOMIC DNA]</scope>
    <source>
        <strain evidence="3 4">HKU72</strain>
    </source>
</reference>
<feature type="region of interest" description="Disordered" evidence="1">
    <location>
        <begin position="83"/>
        <end position="119"/>
    </location>
</feature>
<evidence type="ECO:0000313" key="3">
    <source>
        <dbReference type="EMBL" id="TWS29745.1"/>
    </source>
</evidence>
<proteinExistence type="predicted"/>
<dbReference type="Proteomes" id="UP000319375">
    <property type="component" value="Unassembled WGS sequence"/>
</dbReference>